<accession>A0A382U0V1</accession>
<evidence type="ECO:0000313" key="1">
    <source>
        <dbReference type="EMBL" id="SVD27597.1"/>
    </source>
</evidence>
<protein>
    <submittedName>
        <fullName evidence="1">Uncharacterized protein</fullName>
    </submittedName>
</protein>
<sequence>VDKTESRLSSVIDNVKHPLESEAYRLKCKKILDKEGVLVLKELLQPNIIQKILKEAESQEH</sequence>
<feature type="non-terminal residue" evidence="1">
    <location>
        <position position="61"/>
    </location>
</feature>
<name>A0A382U0V1_9ZZZZ</name>
<dbReference type="EMBL" id="UINC01140447">
    <property type="protein sequence ID" value="SVD27597.1"/>
    <property type="molecule type" value="Genomic_DNA"/>
</dbReference>
<organism evidence="1">
    <name type="scientific">marine metagenome</name>
    <dbReference type="NCBI Taxonomy" id="408172"/>
    <lineage>
        <taxon>unclassified sequences</taxon>
        <taxon>metagenomes</taxon>
        <taxon>ecological metagenomes</taxon>
    </lineage>
</organism>
<dbReference type="AlphaFoldDB" id="A0A382U0V1"/>
<proteinExistence type="predicted"/>
<reference evidence="1" key="1">
    <citation type="submission" date="2018-05" db="EMBL/GenBank/DDBJ databases">
        <authorList>
            <person name="Lanie J.A."/>
            <person name="Ng W.-L."/>
            <person name="Kazmierczak K.M."/>
            <person name="Andrzejewski T.M."/>
            <person name="Davidsen T.M."/>
            <person name="Wayne K.J."/>
            <person name="Tettelin H."/>
            <person name="Glass J.I."/>
            <person name="Rusch D."/>
            <person name="Podicherti R."/>
            <person name="Tsui H.-C.T."/>
            <person name="Winkler M.E."/>
        </authorList>
    </citation>
    <scope>NUCLEOTIDE SEQUENCE</scope>
</reference>
<gene>
    <name evidence="1" type="ORF">METZ01_LOCUS380451</name>
</gene>
<feature type="non-terminal residue" evidence="1">
    <location>
        <position position="1"/>
    </location>
</feature>